<feature type="region of interest" description="Disordered" evidence="1">
    <location>
        <begin position="123"/>
        <end position="143"/>
    </location>
</feature>
<protein>
    <submittedName>
        <fullName evidence="2">(rape) hypothetical protein</fullName>
    </submittedName>
</protein>
<proteinExistence type="predicted"/>
<evidence type="ECO:0000313" key="2">
    <source>
        <dbReference type="EMBL" id="CAF1708964.1"/>
    </source>
</evidence>
<dbReference type="AlphaFoldDB" id="A0A816ICZ7"/>
<sequence length="143" mass="16110">MKLRKRTFLNKTKACRKYVKRTIRVLLGQHYRGDTCRQGNGGSVLVWAKPKRIENQLFTSFSFSLAVIEYAIELSSTAHLLPADGSPPDSITEPQISSRASPLDGLHVEHLFWTHLLPSVSSRRISSRSSPPDLYRCESKVKG</sequence>
<reference evidence="2" key="1">
    <citation type="submission" date="2021-01" db="EMBL/GenBank/DDBJ databases">
        <authorList>
            <consortium name="Genoscope - CEA"/>
            <person name="William W."/>
        </authorList>
    </citation>
    <scope>NUCLEOTIDE SEQUENCE</scope>
</reference>
<organism evidence="2">
    <name type="scientific">Brassica napus</name>
    <name type="common">Rape</name>
    <dbReference type="NCBI Taxonomy" id="3708"/>
    <lineage>
        <taxon>Eukaryota</taxon>
        <taxon>Viridiplantae</taxon>
        <taxon>Streptophyta</taxon>
        <taxon>Embryophyta</taxon>
        <taxon>Tracheophyta</taxon>
        <taxon>Spermatophyta</taxon>
        <taxon>Magnoliopsida</taxon>
        <taxon>eudicotyledons</taxon>
        <taxon>Gunneridae</taxon>
        <taxon>Pentapetalae</taxon>
        <taxon>rosids</taxon>
        <taxon>malvids</taxon>
        <taxon>Brassicales</taxon>
        <taxon>Brassicaceae</taxon>
        <taxon>Brassiceae</taxon>
        <taxon>Brassica</taxon>
    </lineage>
</organism>
<feature type="compositionally biased region" description="Low complexity" evidence="1">
    <location>
        <begin position="123"/>
        <end position="132"/>
    </location>
</feature>
<dbReference type="Proteomes" id="UP001295469">
    <property type="component" value="Chromosome C03"/>
</dbReference>
<dbReference type="EMBL" id="HG994367">
    <property type="protein sequence ID" value="CAF1708964.1"/>
    <property type="molecule type" value="Genomic_DNA"/>
</dbReference>
<evidence type="ECO:0000256" key="1">
    <source>
        <dbReference type="SAM" id="MobiDB-lite"/>
    </source>
</evidence>
<gene>
    <name evidence="2" type="ORF">DARMORV10_C03P71810.1</name>
</gene>
<name>A0A816ICZ7_BRANA</name>
<accession>A0A816ICZ7</accession>